<name>A0A518CJY8_9PLAN</name>
<gene>
    <name evidence="3" type="ORF">Pla110_12520</name>
</gene>
<protein>
    <recommendedName>
        <fullName evidence="2">DUF374 domain-containing protein</fullName>
    </recommendedName>
</protein>
<evidence type="ECO:0000259" key="2">
    <source>
        <dbReference type="Pfam" id="PF04028"/>
    </source>
</evidence>
<feature type="region of interest" description="Disordered" evidence="1">
    <location>
        <begin position="221"/>
        <end position="244"/>
    </location>
</feature>
<evidence type="ECO:0000313" key="3">
    <source>
        <dbReference type="EMBL" id="QDU79541.1"/>
    </source>
</evidence>
<dbReference type="InterPro" id="IPR007172">
    <property type="entry name" value="DUF374"/>
</dbReference>
<evidence type="ECO:0000256" key="1">
    <source>
        <dbReference type="SAM" id="MobiDB-lite"/>
    </source>
</evidence>
<accession>A0A518CJY8</accession>
<dbReference type="RefSeq" id="WP_144994220.1">
    <property type="nucleotide sequence ID" value="NZ_CP036281.1"/>
</dbReference>
<dbReference type="KEGG" id="plon:Pla110_12520"/>
<reference evidence="3 4" key="1">
    <citation type="submission" date="2019-02" db="EMBL/GenBank/DDBJ databases">
        <title>Deep-cultivation of Planctomycetes and their phenomic and genomic characterization uncovers novel biology.</title>
        <authorList>
            <person name="Wiegand S."/>
            <person name="Jogler M."/>
            <person name="Boedeker C."/>
            <person name="Pinto D."/>
            <person name="Vollmers J."/>
            <person name="Rivas-Marin E."/>
            <person name="Kohn T."/>
            <person name="Peeters S.H."/>
            <person name="Heuer A."/>
            <person name="Rast P."/>
            <person name="Oberbeckmann S."/>
            <person name="Bunk B."/>
            <person name="Jeske O."/>
            <person name="Meyerdierks A."/>
            <person name="Storesund J.E."/>
            <person name="Kallscheuer N."/>
            <person name="Luecker S."/>
            <person name="Lage O.M."/>
            <person name="Pohl T."/>
            <person name="Merkel B.J."/>
            <person name="Hornburger P."/>
            <person name="Mueller R.-W."/>
            <person name="Bruemmer F."/>
            <person name="Labrenz M."/>
            <person name="Spormann A.M."/>
            <person name="Op den Camp H."/>
            <person name="Overmann J."/>
            <person name="Amann R."/>
            <person name="Jetten M.S.M."/>
            <person name="Mascher T."/>
            <person name="Medema M.H."/>
            <person name="Devos D.P."/>
            <person name="Kaster A.-K."/>
            <person name="Ovreas L."/>
            <person name="Rohde M."/>
            <person name="Galperin M.Y."/>
            <person name="Jogler C."/>
        </authorList>
    </citation>
    <scope>NUCLEOTIDE SEQUENCE [LARGE SCALE GENOMIC DNA]</scope>
    <source>
        <strain evidence="3 4">Pla110</strain>
    </source>
</reference>
<keyword evidence="4" id="KW-1185">Reference proteome</keyword>
<proteinExistence type="predicted"/>
<dbReference type="Proteomes" id="UP000317178">
    <property type="component" value="Chromosome"/>
</dbReference>
<feature type="compositionally biased region" description="Basic and acidic residues" evidence="1">
    <location>
        <begin position="221"/>
        <end position="231"/>
    </location>
</feature>
<feature type="domain" description="DUF374" evidence="2">
    <location>
        <begin position="68"/>
        <end position="130"/>
    </location>
</feature>
<sequence>MKIRSRLLTKIAARTVVFMTRTLFRTLRMEIYTPFDLEIYTSKDRPENHISSVWHDQLLFSTFGVKSVNISALVSRHQDGEYLAESMRCLGFGTIRGSSSRGAVAALKEMVSTGSGGQRLVMTPDGPRGPHHELKNGVVYIASRSGMPIICVATVSAKHWLVKGSWTNLVIPKPFSRAVLVASELISIPPDLNKEEIEEYRQRIQLRMEQMETEAYAILHGERTRPSHMENDESSASSDVRQAA</sequence>
<dbReference type="AlphaFoldDB" id="A0A518CJY8"/>
<feature type="compositionally biased region" description="Polar residues" evidence="1">
    <location>
        <begin position="234"/>
        <end position="244"/>
    </location>
</feature>
<organism evidence="3 4">
    <name type="scientific">Polystyrenella longa</name>
    <dbReference type="NCBI Taxonomy" id="2528007"/>
    <lineage>
        <taxon>Bacteria</taxon>
        <taxon>Pseudomonadati</taxon>
        <taxon>Planctomycetota</taxon>
        <taxon>Planctomycetia</taxon>
        <taxon>Planctomycetales</taxon>
        <taxon>Planctomycetaceae</taxon>
        <taxon>Polystyrenella</taxon>
    </lineage>
</organism>
<dbReference type="OrthoDB" id="9810508at2"/>
<evidence type="ECO:0000313" key="4">
    <source>
        <dbReference type="Proteomes" id="UP000317178"/>
    </source>
</evidence>
<dbReference type="CDD" id="cd07983">
    <property type="entry name" value="LPLAT_DUF374-like"/>
    <property type="match status" value="1"/>
</dbReference>
<dbReference type="Pfam" id="PF04028">
    <property type="entry name" value="DUF374"/>
    <property type="match status" value="1"/>
</dbReference>
<dbReference type="SUPFAM" id="SSF69593">
    <property type="entry name" value="Glycerol-3-phosphate (1)-acyltransferase"/>
    <property type="match status" value="1"/>
</dbReference>
<dbReference type="EMBL" id="CP036281">
    <property type="protein sequence ID" value="QDU79541.1"/>
    <property type="molecule type" value="Genomic_DNA"/>
</dbReference>